<accession>A0A4C1X5P1</accession>
<evidence type="ECO:0000256" key="2">
    <source>
        <dbReference type="ARBA" id="ARBA00022525"/>
    </source>
</evidence>
<dbReference type="InterPro" id="IPR013783">
    <property type="entry name" value="Ig-like_fold"/>
</dbReference>
<dbReference type="SMART" id="SM00082">
    <property type="entry name" value="LRRCT"/>
    <property type="match status" value="1"/>
</dbReference>
<dbReference type="CDD" id="cd00096">
    <property type="entry name" value="Ig"/>
    <property type="match status" value="1"/>
</dbReference>
<dbReference type="InterPro" id="IPR036179">
    <property type="entry name" value="Ig-like_dom_sf"/>
</dbReference>
<evidence type="ECO:0000313" key="15">
    <source>
        <dbReference type="Proteomes" id="UP000299102"/>
    </source>
</evidence>
<dbReference type="AlphaFoldDB" id="A0A4C1X5P1"/>
<dbReference type="Pfam" id="PF13927">
    <property type="entry name" value="Ig_3"/>
    <property type="match status" value="1"/>
</dbReference>
<evidence type="ECO:0000256" key="6">
    <source>
        <dbReference type="ARBA" id="ARBA00023157"/>
    </source>
</evidence>
<dbReference type="GO" id="GO:0005576">
    <property type="term" value="C:extracellular region"/>
    <property type="evidence" value="ECO:0007669"/>
    <property type="project" value="UniProtKB-SubCell"/>
</dbReference>
<dbReference type="SMART" id="SM00369">
    <property type="entry name" value="LRR_TYP"/>
    <property type="match status" value="6"/>
</dbReference>
<keyword evidence="7" id="KW-0325">Glycoprotein</keyword>
<dbReference type="InterPro" id="IPR032675">
    <property type="entry name" value="LRR_dom_sf"/>
</dbReference>
<evidence type="ECO:0000256" key="4">
    <source>
        <dbReference type="ARBA" id="ARBA00022729"/>
    </source>
</evidence>
<dbReference type="SUPFAM" id="SSF52058">
    <property type="entry name" value="L domain-like"/>
    <property type="match status" value="1"/>
</dbReference>
<protein>
    <recommendedName>
        <fullName evidence="10">Hemolin</fullName>
    </recommendedName>
</protein>
<keyword evidence="2" id="KW-0964">Secreted</keyword>
<evidence type="ECO:0000256" key="9">
    <source>
        <dbReference type="ARBA" id="ARBA00061228"/>
    </source>
</evidence>
<organism evidence="14 15">
    <name type="scientific">Eumeta variegata</name>
    <name type="common">Bagworm moth</name>
    <name type="synonym">Eumeta japonica</name>
    <dbReference type="NCBI Taxonomy" id="151549"/>
    <lineage>
        <taxon>Eukaryota</taxon>
        <taxon>Metazoa</taxon>
        <taxon>Ecdysozoa</taxon>
        <taxon>Arthropoda</taxon>
        <taxon>Hexapoda</taxon>
        <taxon>Insecta</taxon>
        <taxon>Pterygota</taxon>
        <taxon>Neoptera</taxon>
        <taxon>Endopterygota</taxon>
        <taxon>Lepidoptera</taxon>
        <taxon>Glossata</taxon>
        <taxon>Ditrysia</taxon>
        <taxon>Tineoidea</taxon>
        <taxon>Psychidae</taxon>
        <taxon>Oiketicinae</taxon>
        <taxon>Eumeta</taxon>
    </lineage>
</organism>
<keyword evidence="4" id="KW-0732">Signal</keyword>
<feature type="compositionally biased region" description="Gly residues" evidence="11">
    <location>
        <begin position="838"/>
        <end position="847"/>
    </location>
</feature>
<keyword evidence="12" id="KW-1133">Transmembrane helix</keyword>
<dbReference type="InterPro" id="IPR000483">
    <property type="entry name" value="Cys-rich_flank_reg_C"/>
</dbReference>
<dbReference type="SMART" id="SM00408">
    <property type="entry name" value="IGc2"/>
    <property type="match status" value="1"/>
</dbReference>
<dbReference type="Pfam" id="PF13855">
    <property type="entry name" value="LRR_8"/>
    <property type="match status" value="2"/>
</dbReference>
<keyword evidence="12" id="KW-0812">Transmembrane</keyword>
<reference evidence="14 15" key="1">
    <citation type="journal article" date="2019" name="Commun. Biol.">
        <title>The bagworm genome reveals a unique fibroin gene that provides high tensile strength.</title>
        <authorList>
            <person name="Kono N."/>
            <person name="Nakamura H."/>
            <person name="Ohtoshi R."/>
            <person name="Tomita M."/>
            <person name="Numata K."/>
            <person name="Arakawa K."/>
        </authorList>
    </citation>
    <scope>NUCLEOTIDE SEQUENCE [LARGE SCALE GENOMIC DNA]</scope>
</reference>
<feature type="domain" description="Ig-like" evidence="13">
    <location>
        <begin position="326"/>
        <end position="422"/>
    </location>
</feature>
<dbReference type="InterPro" id="IPR003598">
    <property type="entry name" value="Ig_sub2"/>
</dbReference>
<dbReference type="PROSITE" id="PS50835">
    <property type="entry name" value="IG_LIKE"/>
    <property type="match status" value="1"/>
</dbReference>
<evidence type="ECO:0000256" key="5">
    <source>
        <dbReference type="ARBA" id="ARBA00022737"/>
    </source>
</evidence>
<dbReference type="STRING" id="151549.A0A4C1X5P1"/>
<dbReference type="PANTHER" id="PTHR24366">
    <property type="entry name" value="IG(IMMUNOGLOBULIN) AND LRR(LEUCINE RICH REPEAT) DOMAINS"/>
    <property type="match status" value="1"/>
</dbReference>
<comment type="similarity">
    <text evidence="9">Belongs to the hemolin family.</text>
</comment>
<evidence type="ECO:0000256" key="1">
    <source>
        <dbReference type="ARBA" id="ARBA00004613"/>
    </source>
</evidence>
<dbReference type="InterPro" id="IPR003591">
    <property type="entry name" value="Leu-rich_rpt_typical-subtyp"/>
</dbReference>
<proteinExistence type="inferred from homology"/>
<comment type="caution">
    <text evidence="14">The sequence shown here is derived from an EMBL/GenBank/DDBJ whole genome shotgun (WGS) entry which is preliminary data.</text>
</comment>
<gene>
    <name evidence="14" type="primary">LRIG2</name>
    <name evidence="14" type="ORF">EVAR_48067_1</name>
</gene>
<feature type="transmembrane region" description="Helical" evidence="12">
    <location>
        <begin position="443"/>
        <end position="466"/>
    </location>
</feature>
<evidence type="ECO:0000256" key="12">
    <source>
        <dbReference type="SAM" id="Phobius"/>
    </source>
</evidence>
<keyword evidence="15" id="KW-1185">Reference proteome</keyword>
<dbReference type="Gene3D" id="2.60.40.10">
    <property type="entry name" value="Immunoglobulins"/>
    <property type="match status" value="1"/>
</dbReference>
<evidence type="ECO:0000313" key="14">
    <source>
        <dbReference type="EMBL" id="GBP59091.1"/>
    </source>
</evidence>
<evidence type="ECO:0000256" key="7">
    <source>
        <dbReference type="ARBA" id="ARBA00023180"/>
    </source>
</evidence>
<dbReference type="EMBL" id="BGZK01000752">
    <property type="protein sequence ID" value="GBP59091.1"/>
    <property type="molecule type" value="Genomic_DNA"/>
</dbReference>
<evidence type="ECO:0000256" key="10">
    <source>
        <dbReference type="ARBA" id="ARBA00068688"/>
    </source>
</evidence>
<sequence>MRNYVVTVLIARPSVSDMCSNKGVRASKTTPVIWRCVSAVADENVTKGKKLALKDRRLKRSKIDGDGSVTNIKFIALYAAYILLPVLACPMQCMCKWKNGKRYVECVDKDLKQIPTMLDPETQVLDFGGNDLQVLQKEAFQKLGLSDLQKIYLPRCRIHKVDNHAFKDLANLVELDLSHNYLTVVPSTNFIYFPTLMRLSLSHNPITTIKRHCFQHLSHLNTLELSECKIELIESEAFSGLNHLEWLRLDGNKLANIQGEHIFPDSLRGVELQNNNWICDCRLKDIYDWLMNFNMPHTVEPRCSAPDRLARRKITNVVAAELACVPRISPTSVFLESNEGNNVTLECQVKAIPEAKIYWLFQGQIVHNESSTMALLKIKYVLEEGSMEKKSNLYLFNVSEEDNGTYTCIAENPAGKSQSNFSLKIIIKEEPVVVVVTFPQKHFLIIITGVFLIIVLVFAIIAVVLLKFRTDTKNRKKHESSKDVALRNQNVPTIRENVGHTFDTLQPKSNTTFSVNAQAHHVLHYNIQTGNNEMYLGNVNKFSERNPDLITDAESLANNAQNENSGLTIYSTTNATDTFDEEPVISISNTAPRQVTWQDQQKCVNSANLIPNNLNNLYQHSADVHLNPGCFLDNDGYPYDYGLPKLPCRPLPMHIGVGSAGPFYQTLPHNRSKIQKFPCKFSKDNEFNVSPHSQNYEQYNNGHVRHTLEGYPYAQNRHQIAFVGNGTLFYTEQNFVPSPPEGYKSESINQCCGEGAGEPCQPWVSTRGTCAVMVPAPAGHADAGAGRCYHVETRCVDTQTNNGRLHGDNGENLKSIPKNVNANGDPENCSESPDEGYVGEGTDGADT</sequence>
<feature type="region of interest" description="Disordered" evidence="11">
    <location>
        <begin position="800"/>
        <end position="847"/>
    </location>
</feature>
<keyword evidence="12" id="KW-0472">Membrane</keyword>
<evidence type="ECO:0000256" key="3">
    <source>
        <dbReference type="ARBA" id="ARBA00022614"/>
    </source>
</evidence>
<name>A0A4C1X5P1_EUMVA</name>
<dbReference type="InterPro" id="IPR001611">
    <property type="entry name" value="Leu-rich_rpt"/>
</dbReference>
<evidence type="ECO:0000259" key="13">
    <source>
        <dbReference type="PROSITE" id="PS50835"/>
    </source>
</evidence>
<dbReference type="PROSITE" id="PS51450">
    <property type="entry name" value="LRR"/>
    <property type="match status" value="1"/>
</dbReference>
<dbReference type="SUPFAM" id="SSF48726">
    <property type="entry name" value="Immunoglobulin"/>
    <property type="match status" value="1"/>
</dbReference>
<keyword evidence="6" id="KW-1015">Disulfide bond</keyword>
<comment type="subcellular location">
    <subcellularLocation>
        <location evidence="1">Secreted</location>
    </subcellularLocation>
</comment>
<dbReference type="SMART" id="SM00409">
    <property type="entry name" value="IG"/>
    <property type="match status" value="1"/>
</dbReference>
<keyword evidence="8" id="KW-0393">Immunoglobulin domain</keyword>
<dbReference type="InterPro" id="IPR007110">
    <property type="entry name" value="Ig-like_dom"/>
</dbReference>
<keyword evidence="3" id="KW-0433">Leucine-rich repeat</keyword>
<dbReference type="PANTHER" id="PTHR24366:SF151">
    <property type="entry name" value="KEKKON 2"/>
    <property type="match status" value="1"/>
</dbReference>
<keyword evidence="5" id="KW-0677">Repeat</keyword>
<dbReference type="Proteomes" id="UP000299102">
    <property type="component" value="Unassembled WGS sequence"/>
</dbReference>
<evidence type="ECO:0000256" key="11">
    <source>
        <dbReference type="SAM" id="MobiDB-lite"/>
    </source>
</evidence>
<evidence type="ECO:0000256" key="8">
    <source>
        <dbReference type="ARBA" id="ARBA00023319"/>
    </source>
</evidence>
<dbReference type="OrthoDB" id="643377at2759"/>
<dbReference type="FunFam" id="3.80.10.10:FF:000082">
    <property type="entry name" value="Leucine-rich repeat-containing 24"/>
    <property type="match status" value="1"/>
</dbReference>
<dbReference type="FunFam" id="2.60.40.10:FF:000032">
    <property type="entry name" value="palladin isoform X1"/>
    <property type="match status" value="1"/>
</dbReference>
<dbReference type="Gene3D" id="3.80.10.10">
    <property type="entry name" value="Ribonuclease Inhibitor"/>
    <property type="match status" value="2"/>
</dbReference>
<dbReference type="InterPro" id="IPR003599">
    <property type="entry name" value="Ig_sub"/>
</dbReference>
<dbReference type="GO" id="GO:0071944">
    <property type="term" value="C:cell periphery"/>
    <property type="evidence" value="ECO:0007669"/>
    <property type="project" value="UniProtKB-ARBA"/>
</dbReference>